<organism evidence="1 2">
    <name type="scientific">Formimonas warabiya</name>
    <dbReference type="NCBI Taxonomy" id="1761012"/>
    <lineage>
        <taxon>Bacteria</taxon>
        <taxon>Bacillati</taxon>
        <taxon>Bacillota</taxon>
        <taxon>Clostridia</taxon>
        <taxon>Eubacteriales</taxon>
        <taxon>Peptococcaceae</taxon>
        <taxon>Candidatus Formimonas</taxon>
    </lineage>
</organism>
<dbReference type="Proteomes" id="UP000323521">
    <property type="component" value="Chromosome"/>
</dbReference>
<sequence>MDQPKHPHSILREFPSISEYTTGKPIEWGQGFLIYSTFMEEGYHNYWIGIVRLRNGHYHPVFKRVSQMWLRSSGQTILNSPYIYVHWNDHSEIEEWEAIQDKHELED</sequence>
<dbReference type="KEGG" id="fwa:DCMF_06995"/>
<dbReference type="RefSeq" id="WP_148133761.1">
    <property type="nucleotide sequence ID" value="NZ_CP017634.1"/>
</dbReference>
<evidence type="ECO:0000313" key="1">
    <source>
        <dbReference type="EMBL" id="ATW24564.1"/>
    </source>
</evidence>
<accession>A0A3G1KQ23</accession>
<dbReference type="AlphaFoldDB" id="A0A3G1KQ23"/>
<dbReference type="OrthoDB" id="2083089at2"/>
<gene>
    <name evidence="1" type="ORF">DCMF_06995</name>
</gene>
<protein>
    <submittedName>
        <fullName evidence="1">Uncharacterized protein</fullName>
    </submittedName>
</protein>
<keyword evidence="2" id="KW-1185">Reference proteome</keyword>
<reference evidence="1 2" key="1">
    <citation type="submission" date="2016-10" db="EMBL/GenBank/DDBJ databases">
        <title>Complete Genome Sequence of Peptococcaceae strain DCMF.</title>
        <authorList>
            <person name="Edwards R.J."/>
            <person name="Holland S.I."/>
            <person name="Deshpande N.P."/>
            <person name="Wong Y.K."/>
            <person name="Ertan H."/>
            <person name="Manefield M."/>
            <person name="Russell T.L."/>
            <person name="Lee M.J."/>
        </authorList>
    </citation>
    <scope>NUCLEOTIDE SEQUENCE [LARGE SCALE GENOMIC DNA]</scope>
    <source>
        <strain evidence="1 2">DCMF</strain>
    </source>
</reference>
<proteinExistence type="predicted"/>
<evidence type="ECO:0000313" key="2">
    <source>
        <dbReference type="Proteomes" id="UP000323521"/>
    </source>
</evidence>
<name>A0A3G1KQ23_FORW1</name>
<dbReference type="EMBL" id="CP017634">
    <property type="protein sequence ID" value="ATW24564.1"/>
    <property type="molecule type" value="Genomic_DNA"/>
</dbReference>